<evidence type="ECO:0000259" key="3">
    <source>
        <dbReference type="SMART" id="SM00822"/>
    </source>
</evidence>
<keyword evidence="2" id="KW-0560">Oxidoreductase</keyword>
<dbReference type="Gene3D" id="3.40.50.720">
    <property type="entry name" value="NAD(P)-binding Rossmann-like Domain"/>
    <property type="match status" value="1"/>
</dbReference>
<accession>A0ABQ5S5L7</accession>
<evidence type="ECO:0000313" key="4">
    <source>
        <dbReference type="EMBL" id="GLI64627.1"/>
    </source>
</evidence>
<comment type="caution">
    <text evidence="4">The sequence shown here is derived from an EMBL/GenBank/DDBJ whole genome shotgun (WGS) entry which is preliminary data.</text>
</comment>
<dbReference type="SUPFAM" id="SSF51735">
    <property type="entry name" value="NAD(P)-binding Rossmann-fold domains"/>
    <property type="match status" value="1"/>
</dbReference>
<dbReference type="PRINTS" id="PR00081">
    <property type="entry name" value="GDHRDH"/>
</dbReference>
<proteinExistence type="inferred from homology"/>
<dbReference type="CDD" id="cd05355">
    <property type="entry name" value="SDR_c1"/>
    <property type="match status" value="1"/>
</dbReference>
<dbReference type="InterPro" id="IPR057326">
    <property type="entry name" value="KR_dom"/>
</dbReference>
<evidence type="ECO:0000256" key="1">
    <source>
        <dbReference type="ARBA" id="ARBA00006484"/>
    </source>
</evidence>
<gene>
    <name evidence="4" type="ORF">VaNZ11_007945</name>
</gene>
<dbReference type="PANTHER" id="PTHR48107:SF16">
    <property type="entry name" value="NADPH-DEPENDENT ALDEHYDE REDUCTASE 1, CHLOROPLASTIC"/>
    <property type="match status" value="1"/>
</dbReference>
<protein>
    <recommendedName>
        <fullName evidence="3">Ketoreductase domain-containing protein</fullName>
    </recommendedName>
</protein>
<dbReference type="InterPro" id="IPR036291">
    <property type="entry name" value="NAD(P)-bd_dom_sf"/>
</dbReference>
<name>A0ABQ5S5L7_9CHLO</name>
<dbReference type="PRINTS" id="PR00080">
    <property type="entry name" value="SDRFAMILY"/>
</dbReference>
<dbReference type="PROSITE" id="PS00061">
    <property type="entry name" value="ADH_SHORT"/>
    <property type="match status" value="1"/>
</dbReference>
<dbReference type="InterPro" id="IPR020904">
    <property type="entry name" value="Sc_DH/Rdtase_CS"/>
</dbReference>
<reference evidence="4 5" key="1">
    <citation type="journal article" date="2023" name="IScience">
        <title>Expanded male sex-determining region conserved during the evolution of homothallism in the green alga Volvox.</title>
        <authorList>
            <person name="Yamamoto K."/>
            <person name="Matsuzaki R."/>
            <person name="Mahakham W."/>
            <person name="Heman W."/>
            <person name="Sekimoto H."/>
            <person name="Kawachi M."/>
            <person name="Minakuchi Y."/>
            <person name="Toyoda A."/>
            <person name="Nozaki H."/>
        </authorList>
    </citation>
    <scope>NUCLEOTIDE SEQUENCE [LARGE SCALE GENOMIC DNA]</scope>
    <source>
        <strain evidence="4 5">NIES-4468</strain>
    </source>
</reference>
<evidence type="ECO:0000313" key="5">
    <source>
        <dbReference type="Proteomes" id="UP001165090"/>
    </source>
</evidence>
<evidence type="ECO:0000256" key="2">
    <source>
        <dbReference type="ARBA" id="ARBA00023002"/>
    </source>
</evidence>
<organism evidence="4 5">
    <name type="scientific">Volvox africanus</name>
    <dbReference type="NCBI Taxonomy" id="51714"/>
    <lineage>
        <taxon>Eukaryota</taxon>
        <taxon>Viridiplantae</taxon>
        <taxon>Chlorophyta</taxon>
        <taxon>core chlorophytes</taxon>
        <taxon>Chlorophyceae</taxon>
        <taxon>CS clade</taxon>
        <taxon>Chlamydomonadales</taxon>
        <taxon>Volvocaceae</taxon>
        <taxon>Volvox</taxon>
    </lineage>
</organism>
<dbReference type="Proteomes" id="UP001165090">
    <property type="component" value="Unassembled WGS sequence"/>
</dbReference>
<dbReference type="PANTHER" id="PTHR48107">
    <property type="entry name" value="NADPH-DEPENDENT ALDEHYDE REDUCTASE-LIKE PROTEIN, CHLOROPLASTIC-RELATED"/>
    <property type="match status" value="1"/>
</dbReference>
<comment type="similarity">
    <text evidence="1">Belongs to the short-chain dehydrogenases/reductases (SDR) family.</text>
</comment>
<keyword evidence="5" id="KW-1185">Reference proteome</keyword>
<dbReference type="Pfam" id="PF13561">
    <property type="entry name" value="adh_short_C2"/>
    <property type="match status" value="1"/>
</dbReference>
<dbReference type="InterPro" id="IPR002347">
    <property type="entry name" value="SDR_fam"/>
</dbReference>
<dbReference type="SMART" id="SM00822">
    <property type="entry name" value="PKS_KR"/>
    <property type="match status" value="1"/>
</dbReference>
<dbReference type="EMBL" id="BSDZ01000020">
    <property type="protein sequence ID" value="GLI64627.1"/>
    <property type="molecule type" value="Genomic_DNA"/>
</dbReference>
<sequence length="326" mass="35234">MEAVKQRVTSIQESFNAAKGKATATAAEMAERAGHAVQAVKDNIPIMPESQSHQPGSEAEMWTKPEFIRDSYQGADKLIGKVALITGGDSGIGRSVAVHYAREGADVFIVYLDEHEDAEVTRQLVEGEGRRCVTMAANVRDAKVCAEAVERCVRELGKLDILVNNAAIQHYRSSITDIKDDELEATFETNILGMFYMSMAAVKRMPEHSGASIINTASVTAYIGESHLLDYSATKGAITAFTRGLAEQLAGKGIRVNAVAPGPIWTPLIPATFPRTAMLMWQKQVPMQRAGQPSEVGPCYVFLASEDSSYFSGQVLHPNGGMPVNS</sequence>
<feature type="domain" description="Ketoreductase" evidence="3">
    <location>
        <begin position="81"/>
        <end position="268"/>
    </location>
</feature>